<dbReference type="VEuPathDB" id="FungiDB:PDIP_75120"/>
<accession>K9FWG6</accession>
<dbReference type="EMBL" id="AKCU01000465">
    <property type="protein sequence ID" value="EKV07083.1"/>
    <property type="molecule type" value="Genomic_DNA"/>
</dbReference>
<organism evidence="1 2">
    <name type="scientific">Penicillium digitatum (strain Pd1 / CECT 20795)</name>
    <name type="common">Green mold</name>
    <dbReference type="NCBI Taxonomy" id="1170230"/>
    <lineage>
        <taxon>Eukaryota</taxon>
        <taxon>Fungi</taxon>
        <taxon>Dikarya</taxon>
        <taxon>Ascomycota</taxon>
        <taxon>Pezizomycotina</taxon>
        <taxon>Eurotiomycetes</taxon>
        <taxon>Eurotiomycetidae</taxon>
        <taxon>Eurotiales</taxon>
        <taxon>Aspergillaceae</taxon>
        <taxon>Penicillium</taxon>
    </lineage>
</organism>
<dbReference type="AlphaFoldDB" id="K9FWG6"/>
<reference evidence="2" key="1">
    <citation type="journal article" date="2012" name="BMC Genomics">
        <title>Genome sequence of the necrotrophic fungus Penicillium digitatum, the main postharvest pathogen of citrus.</title>
        <authorList>
            <person name="Marcet-Houben M."/>
            <person name="Ballester A.-R."/>
            <person name="de la Fuente B."/>
            <person name="Harries E."/>
            <person name="Marcos J.F."/>
            <person name="Gonzalez-Candelas L."/>
            <person name="Gabaldon T."/>
        </authorList>
    </citation>
    <scope>NUCLEOTIDE SEQUENCE [LARGE SCALE GENOMIC DNA]</scope>
    <source>
        <strain evidence="2">Pd1 / CECT 20795</strain>
    </source>
</reference>
<sequence length="127" mass="14229">MAQTTQTPTTTCAEYIALSSFFHQVPAPVVRNANNHLPVNQEYVLPFSKERGLTEVLAFLAKTKDGWDHIPAVCVKQNSAGTTLNVILAINKRTYADGDDILRNLKSSFEEVFQILHDSEYGWSFLI</sequence>
<dbReference type="KEGG" id="pdp:PDIP_75120"/>
<dbReference type="Proteomes" id="UP000009886">
    <property type="component" value="Unassembled WGS sequence"/>
</dbReference>
<name>K9FWG6_PEND1</name>
<evidence type="ECO:0000313" key="1">
    <source>
        <dbReference type="EMBL" id="EKV07083.1"/>
    </source>
</evidence>
<dbReference type="HOGENOM" id="CLU_1971285_0_0_1"/>
<proteinExistence type="predicted"/>
<comment type="caution">
    <text evidence="1">The sequence shown here is derived from an EMBL/GenBank/DDBJ whole genome shotgun (WGS) entry which is preliminary data.</text>
</comment>
<evidence type="ECO:0000313" key="2">
    <source>
        <dbReference type="Proteomes" id="UP000009886"/>
    </source>
</evidence>
<protein>
    <submittedName>
        <fullName evidence="1">Uncharacterized protein</fullName>
    </submittedName>
</protein>
<dbReference type="OrthoDB" id="4851849at2759"/>
<gene>
    <name evidence="1" type="ORF">PDIP_75120</name>
</gene>